<organism evidence="7 8">
    <name type="scientific">Candidatus Schekmanbacteria bacterium RBG_13_48_7</name>
    <dbReference type="NCBI Taxonomy" id="1817878"/>
    <lineage>
        <taxon>Bacteria</taxon>
        <taxon>Candidatus Schekmaniibacteriota</taxon>
    </lineage>
</organism>
<keyword evidence="4 6" id="KW-1133">Transmembrane helix</keyword>
<reference evidence="7 8" key="1">
    <citation type="journal article" date="2016" name="Nat. Commun.">
        <title>Thousands of microbial genomes shed light on interconnected biogeochemical processes in an aquifer system.</title>
        <authorList>
            <person name="Anantharaman K."/>
            <person name="Brown C.T."/>
            <person name="Hug L.A."/>
            <person name="Sharon I."/>
            <person name="Castelle C.J."/>
            <person name="Probst A.J."/>
            <person name="Thomas B.C."/>
            <person name="Singh A."/>
            <person name="Wilkins M.J."/>
            <person name="Karaoz U."/>
            <person name="Brodie E.L."/>
            <person name="Williams K.H."/>
            <person name="Hubbard S.S."/>
            <person name="Banfield J.F."/>
        </authorList>
    </citation>
    <scope>NUCLEOTIDE SEQUENCE [LARGE SCALE GENOMIC DNA]</scope>
</reference>
<accession>A0A1F7S2A8</accession>
<feature type="transmembrane region" description="Helical" evidence="6">
    <location>
        <begin position="16"/>
        <end position="34"/>
    </location>
</feature>
<proteinExistence type="predicted"/>
<dbReference type="Proteomes" id="UP000179266">
    <property type="component" value="Unassembled WGS sequence"/>
</dbReference>
<comment type="caution">
    <text evidence="7">The sequence shown here is derived from an EMBL/GenBank/DDBJ whole genome shotgun (WGS) entry which is preliminary data.</text>
</comment>
<dbReference type="InterPro" id="IPR005598">
    <property type="entry name" value="ATP_synth_I"/>
</dbReference>
<feature type="transmembrane region" description="Helical" evidence="6">
    <location>
        <begin position="97"/>
        <end position="123"/>
    </location>
</feature>
<evidence type="ECO:0000256" key="5">
    <source>
        <dbReference type="ARBA" id="ARBA00023136"/>
    </source>
</evidence>
<keyword evidence="3 6" id="KW-0812">Transmembrane</keyword>
<name>A0A1F7S2A8_9BACT</name>
<evidence type="ECO:0000313" key="8">
    <source>
        <dbReference type="Proteomes" id="UP000179266"/>
    </source>
</evidence>
<evidence type="ECO:0000256" key="4">
    <source>
        <dbReference type="ARBA" id="ARBA00022989"/>
    </source>
</evidence>
<evidence type="ECO:0000256" key="3">
    <source>
        <dbReference type="ARBA" id="ARBA00022692"/>
    </source>
</evidence>
<sequence length="133" mass="15592">MIIPVDNYRSIPRDSFFIIAVLAVFCFFFCRHSTSFGITIGGLMGIGSYLSIMIMVSWFLGLPGRKLRWMFPLFFVFKYGALITVLYYVVITPQINIIGFFLGFSIIFFVIFWKGLMNLWYMFKFKDKEKGSY</sequence>
<dbReference type="GO" id="GO:0005886">
    <property type="term" value="C:plasma membrane"/>
    <property type="evidence" value="ECO:0007669"/>
    <property type="project" value="UniProtKB-SubCell"/>
</dbReference>
<comment type="subcellular location">
    <subcellularLocation>
        <location evidence="1">Cell membrane</location>
        <topology evidence="1">Multi-pass membrane protein</topology>
    </subcellularLocation>
</comment>
<evidence type="ECO:0000256" key="1">
    <source>
        <dbReference type="ARBA" id="ARBA00004651"/>
    </source>
</evidence>
<evidence type="ECO:0008006" key="9">
    <source>
        <dbReference type="Google" id="ProtNLM"/>
    </source>
</evidence>
<dbReference type="EMBL" id="MGDD01000056">
    <property type="protein sequence ID" value="OGL47851.1"/>
    <property type="molecule type" value="Genomic_DNA"/>
</dbReference>
<feature type="transmembrane region" description="Helical" evidence="6">
    <location>
        <begin position="40"/>
        <end position="62"/>
    </location>
</feature>
<evidence type="ECO:0000256" key="2">
    <source>
        <dbReference type="ARBA" id="ARBA00022475"/>
    </source>
</evidence>
<keyword evidence="2" id="KW-1003">Cell membrane</keyword>
<protein>
    <recommendedName>
        <fullName evidence="9">ATP synthase subunit I</fullName>
    </recommendedName>
</protein>
<gene>
    <name evidence="7" type="ORF">A2161_19565</name>
</gene>
<evidence type="ECO:0000256" key="6">
    <source>
        <dbReference type="SAM" id="Phobius"/>
    </source>
</evidence>
<feature type="transmembrane region" description="Helical" evidence="6">
    <location>
        <begin position="69"/>
        <end position="91"/>
    </location>
</feature>
<dbReference type="AlphaFoldDB" id="A0A1F7S2A8"/>
<evidence type="ECO:0000313" key="7">
    <source>
        <dbReference type="EMBL" id="OGL47851.1"/>
    </source>
</evidence>
<keyword evidence="5 6" id="KW-0472">Membrane</keyword>
<dbReference type="Pfam" id="PF03899">
    <property type="entry name" value="ATP-synt_I"/>
    <property type="match status" value="1"/>
</dbReference>